<gene>
    <name evidence="2" type="ORF">Krac_9679</name>
</gene>
<reference evidence="2 3" key="1">
    <citation type="journal article" date="2011" name="Stand. Genomic Sci.">
        <title>Non-contiguous finished genome sequence and contextual data of the filamentous soil bacterium Ktedonobacter racemifer type strain (SOSP1-21).</title>
        <authorList>
            <person name="Chang Y.J."/>
            <person name="Land M."/>
            <person name="Hauser L."/>
            <person name="Chertkov O."/>
            <person name="Del Rio T.G."/>
            <person name="Nolan M."/>
            <person name="Copeland A."/>
            <person name="Tice H."/>
            <person name="Cheng J.F."/>
            <person name="Lucas S."/>
            <person name="Han C."/>
            <person name="Goodwin L."/>
            <person name="Pitluck S."/>
            <person name="Ivanova N."/>
            <person name="Ovchinikova G."/>
            <person name="Pati A."/>
            <person name="Chen A."/>
            <person name="Palaniappan K."/>
            <person name="Mavromatis K."/>
            <person name="Liolios K."/>
            <person name="Brettin T."/>
            <person name="Fiebig A."/>
            <person name="Rohde M."/>
            <person name="Abt B."/>
            <person name="Goker M."/>
            <person name="Detter J.C."/>
            <person name="Woyke T."/>
            <person name="Bristow J."/>
            <person name="Eisen J.A."/>
            <person name="Markowitz V."/>
            <person name="Hugenholtz P."/>
            <person name="Kyrpides N.C."/>
            <person name="Klenk H.P."/>
            <person name="Lapidus A."/>
        </authorList>
    </citation>
    <scope>NUCLEOTIDE SEQUENCE [LARGE SCALE GENOMIC DNA]</scope>
    <source>
        <strain evidence="3">DSM 44963</strain>
    </source>
</reference>
<sequence length="243" mass="27142">MAQINQVAEGIYRISSFSPTVGISFNQFLIDDEYPTLIHTGTYPLYEGVRQAVSEILDPKRLTYIVVSHFEADECGGMGRFLAEAPQAVLVCSLVGARANLMQWDYAGPVRGVQDGEVLELGRHHLRFLETPHVPQWDSLMVVDETTHSLFPADLFGQPGDQPAIVREDLSKLECQWHRENGLFAAAEPVLHVADRLEKLNLQWVHPMHGGSLPGEILPHYIHGLRSEPFAFDGRLLGRVLPS</sequence>
<keyword evidence="3" id="KW-1185">Reference proteome</keyword>
<evidence type="ECO:0000313" key="2">
    <source>
        <dbReference type="EMBL" id="EFH88257.1"/>
    </source>
</evidence>
<feature type="domain" description="ODP" evidence="1">
    <location>
        <begin position="23"/>
        <end position="210"/>
    </location>
</feature>
<dbReference type="STRING" id="485913.Krac_9679"/>
<protein>
    <submittedName>
        <fullName evidence="2">Beta-lactamase domain-containing protein</fullName>
    </submittedName>
</protein>
<accession>D6TDB2</accession>
<dbReference type="EMBL" id="ADVG01000001">
    <property type="protein sequence ID" value="EFH88257.1"/>
    <property type="molecule type" value="Genomic_DNA"/>
</dbReference>
<comment type="caution">
    <text evidence="2">The sequence shown here is derived from an EMBL/GenBank/DDBJ whole genome shotgun (WGS) entry which is preliminary data.</text>
</comment>
<dbReference type="AlphaFoldDB" id="D6TDB2"/>
<dbReference type="PANTHER" id="PTHR43717:SF1">
    <property type="entry name" value="ANAEROBIC NITRIC OXIDE REDUCTASE FLAVORUBREDOXIN"/>
    <property type="match status" value="1"/>
</dbReference>
<evidence type="ECO:0000313" key="3">
    <source>
        <dbReference type="Proteomes" id="UP000004508"/>
    </source>
</evidence>
<dbReference type="PANTHER" id="PTHR43717">
    <property type="entry name" value="ANAEROBIC NITRIC OXIDE REDUCTASE FLAVORUBREDOXIN"/>
    <property type="match status" value="1"/>
</dbReference>
<dbReference type="Proteomes" id="UP000004508">
    <property type="component" value="Unassembled WGS sequence"/>
</dbReference>
<dbReference type="SUPFAM" id="SSF56281">
    <property type="entry name" value="Metallo-hydrolase/oxidoreductase"/>
    <property type="match status" value="1"/>
</dbReference>
<dbReference type="eggNOG" id="COG0426">
    <property type="taxonomic scope" value="Bacteria"/>
</dbReference>
<dbReference type="Gene3D" id="3.60.15.10">
    <property type="entry name" value="Ribonuclease Z/Hydroxyacylglutathione hydrolase-like"/>
    <property type="match status" value="1"/>
</dbReference>
<dbReference type="InterPro" id="IPR036866">
    <property type="entry name" value="RibonucZ/Hydroxyglut_hydro"/>
</dbReference>
<dbReference type="InParanoid" id="D6TDB2"/>
<dbReference type="CDD" id="cd07709">
    <property type="entry name" value="flavodiiron_proteins_MBL-fold"/>
    <property type="match status" value="1"/>
</dbReference>
<evidence type="ECO:0000259" key="1">
    <source>
        <dbReference type="Pfam" id="PF19583"/>
    </source>
</evidence>
<organism evidence="2 3">
    <name type="scientific">Ktedonobacter racemifer DSM 44963</name>
    <dbReference type="NCBI Taxonomy" id="485913"/>
    <lineage>
        <taxon>Bacteria</taxon>
        <taxon>Bacillati</taxon>
        <taxon>Chloroflexota</taxon>
        <taxon>Ktedonobacteria</taxon>
        <taxon>Ktedonobacterales</taxon>
        <taxon>Ktedonobacteraceae</taxon>
        <taxon>Ktedonobacter</taxon>
    </lineage>
</organism>
<dbReference type="InterPro" id="IPR045761">
    <property type="entry name" value="ODP_dom"/>
</dbReference>
<proteinExistence type="predicted"/>
<name>D6TDB2_KTERA</name>
<dbReference type="OrthoDB" id="9807946at2"/>
<dbReference type="Pfam" id="PF19583">
    <property type="entry name" value="ODP"/>
    <property type="match status" value="1"/>
</dbReference>
<dbReference type="RefSeq" id="WP_007904111.1">
    <property type="nucleotide sequence ID" value="NZ_ADVG01000001.1"/>
</dbReference>